<evidence type="ECO:0000313" key="2">
    <source>
        <dbReference type="Proteomes" id="UP000306509"/>
    </source>
</evidence>
<dbReference type="PANTHER" id="PTHR18901:SF38">
    <property type="entry name" value="PSEUDOURIDINE-5'-PHOSPHATASE"/>
    <property type="match status" value="1"/>
</dbReference>
<keyword evidence="1" id="KW-0378">Hydrolase</keyword>
<dbReference type="Proteomes" id="UP000306509">
    <property type="component" value="Unassembled WGS sequence"/>
</dbReference>
<dbReference type="STRING" id="180332.GCA_000797495_05354"/>
<dbReference type="SFLD" id="SFLDG01129">
    <property type="entry name" value="C1.5:_HAD__Beta-PGM__Phosphata"/>
    <property type="match status" value="1"/>
</dbReference>
<evidence type="ECO:0000313" key="1">
    <source>
        <dbReference type="EMBL" id="TLC97679.1"/>
    </source>
</evidence>
<dbReference type="PANTHER" id="PTHR18901">
    <property type="entry name" value="2-DEOXYGLUCOSE-6-PHOSPHATE PHOSPHATASE 2"/>
    <property type="match status" value="1"/>
</dbReference>
<dbReference type="Gene3D" id="3.40.50.1000">
    <property type="entry name" value="HAD superfamily/HAD-like"/>
    <property type="match status" value="1"/>
</dbReference>
<name>A0A4U8PZ70_9FIRM</name>
<gene>
    <name evidence="1" type="ORF">DSM106044_05477</name>
</gene>
<dbReference type="Pfam" id="PF13419">
    <property type="entry name" value="HAD_2"/>
    <property type="match status" value="1"/>
</dbReference>
<dbReference type="InterPro" id="IPR006439">
    <property type="entry name" value="HAD-SF_hydro_IA"/>
</dbReference>
<dbReference type="EC" id="3.1.3.-" evidence="1"/>
<dbReference type="RefSeq" id="WP_138004153.1">
    <property type="nucleotide sequence ID" value="NZ_QGQD01000112.1"/>
</dbReference>
<dbReference type="InterPro" id="IPR036412">
    <property type="entry name" value="HAD-like_sf"/>
</dbReference>
<sequence>MEKTVIFDWDGTVADTETLILQSWIEVGEKQGLGDLRDLCYRCIGTTNLATRKIFCDKYGADFPYDEYNKEMLINFNNKLNKDGIPLKKGLLELLQFLKENNCNIAVASSTKIEILEDEANMAGIRDYFQVIAGGDMVQKSKPEPDIFLKACEMLQVSAGDCYVLEDSLNGMRAAHRAGMKPIMVPDLIKPNDEMIKISLKIFPSLIQVREYFQEAWSV</sequence>
<dbReference type="SUPFAM" id="SSF56784">
    <property type="entry name" value="HAD-like"/>
    <property type="match status" value="1"/>
</dbReference>
<dbReference type="CDD" id="cd07505">
    <property type="entry name" value="HAD_BPGM-like"/>
    <property type="match status" value="1"/>
</dbReference>
<dbReference type="Gene3D" id="1.10.150.240">
    <property type="entry name" value="Putative phosphatase, domain 2"/>
    <property type="match status" value="1"/>
</dbReference>
<proteinExistence type="predicted"/>
<dbReference type="EMBL" id="QGQD01000112">
    <property type="protein sequence ID" value="TLC97679.1"/>
    <property type="molecule type" value="Genomic_DNA"/>
</dbReference>
<dbReference type="InterPro" id="IPR041492">
    <property type="entry name" value="HAD_2"/>
</dbReference>
<dbReference type="AlphaFoldDB" id="A0A4U8PZ70"/>
<dbReference type="NCBIfam" id="TIGR01509">
    <property type="entry name" value="HAD-SF-IA-v3"/>
    <property type="match status" value="1"/>
</dbReference>
<dbReference type="SFLD" id="SFLDG01135">
    <property type="entry name" value="C1.5.6:_HAD__Beta-PGM__Phospha"/>
    <property type="match status" value="1"/>
</dbReference>
<dbReference type="InterPro" id="IPR023198">
    <property type="entry name" value="PGP-like_dom2"/>
</dbReference>
<dbReference type="InterPro" id="IPR023214">
    <property type="entry name" value="HAD_sf"/>
</dbReference>
<reference evidence="1 2" key="1">
    <citation type="journal article" date="2019" name="Anaerobe">
        <title>Detection of Robinsoniella peoriensis in multiple bone samples of a trauma patient.</title>
        <authorList>
            <person name="Schrottner P."/>
            <person name="Hartwich K."/>
            <person name="Bunk B."/>
            <person name="Schober I."/>
            <person name="Helbig S."/>
            <person name="Rudolph W.W."/>
            <person name="Gunzer F."/>
        </authorList>
    </citation>
    <scope>NUCLEOTIDE SEQUENCE [LARGE SCALE GENOMIC DNA]</scope>
    <source>
        <strain evidence="1 2">DSM 106044</strain>
    </source>
</reference>
<protein>
    <submittedName>
        <fullName evidence="1">Phosphorylated carbohydrates phosphatase</fullName>
        <ecNumber evidence="1">3.1.3.-</ecNumber>
    </submittedName>
</protein>
<dbReference type="SFLD" id="SFLDS00003">
    <property type="entry name" value="Haloacid_Dehalogenase"/>
    <property type="match status" value="1"/>
</dbReference>
<keyword evidence="2" id="KW-1185">Reference proteome</keyword>
<comment type="caution">
    <text evidence="1">The sequence shown here is derived from an EMBL/GenBank/DDBJ whole genome shotgun (WGS) entry which is preliminary data.</text>
</comment>
<organism evidence="1 2">
    <name type="scientific">Robinsoniella peoriensis</name>
    <dbReference type="NCBI Taxonomy" id="180332"/>
    <lineage>
        <taxon>Bacteria</taxon>
        <taxon>Bacillati</taxon>
        <taxon>Bacillota</taxon>
        <taxon>Clostridia</taxon>
        <taxon>Lachnospirales</taxon>
        <taxon>Lachnospiraceae</taxon>
        <taxon>Robinsoniella</taxon>
    </lineage>
</organism>
<accession>A0A4U8PZ70</accession>
<dbReference type="GO" id="GO:0016787">
    <property type="term" value="F:hydrolase activity"/>
    <property type="evidence" value="ECO:0007669"/>
    <property type="project" value="UniProtKB-KW"/>
</dbReference>